<dbReference type="KEGG" id="amar:AMRN_2707"/>
<gene>
    <name evidence="1" type="ORF">AMRN_2707</name>
    <name evidence="2" type="ORF">CPH92_00620</name>
</gene>
<dbReference type="EMBL" id="CP032101">
    <property type="protein sequence ID" value="AXX88405.1"/>
    <property type="molecule type" value="Genomic_DNA"/>
</dbReference>
<protein>
    <submittedName>
        <fullName evidence="1">Uncharacterized protein</fullName>
    </submittedName>
</protein>
<accession>A0A347TP77</accession>
<evidence type="ECO:0000313" key="1">
    <source>
        <dbReference type="EMBL" id="AXX88405.1"/>
    </source>
</evidence>
<reference evidence="2" key="2">
    <citation type="submission" date="2017-09" db="EMBL/GenBank/DDBJ databases">
        <authorList>
            <person name="Perez-Cataluna A."/>
            <person name="Figueras M.J."/>
            <person name="Salas-Masso N."/>
        </authorList>
    </citation>
    <scope>NUCLEOTIDE SEQUENCE</scope>
    <source>
        <strain evidence="2">CECT 7727</strain>
    </source>
</reference>
<evidence type="ECO:0000313" key="3">
    <source>
        <dbReference type="Proteomes" id="UP000224740"/>
    </source>
</evidence>
<evidence type="ECO:0000313" key="4">
    <source>
        <dbReference type="Proteomes" id="UP000264693"/>
    </source>
</evidence>
<reference evidence="3" key="1">
    <citation type="submission" date="2017-09" db="EMBL/GenBank/DDBJ databases">
        <title>Arcobacter canalis sp. nov., a new species isolated from a water canal contaminated with urban sewage.</title>
        <authorList>
            <person name="Perez-Cataluna A."/>
            <person name="Salas-Masso N."/>
            <person name="Figueras M.J."/>
        </authorList>
    </citation>
    <scope>NUCLEOTIDE SEQUENCE [LARGE SCALE GENOMIC DNA]</scope>
    <source>
        <strain evidence="3">CECT 7727</strain>
    </source>
</reference>
<evidence type="ECO:0000313" key="2">
    <source>
        <dbReference type="EMBL" id="PHO16670.1"/>
    </source>
</evidence>
<dbReference type="RefSeq" id="WP_099309886.1">
    <property type="nucleotide sequence ID" value="NZ_CP032101.1"/>
</dbReference>
<organism evidence="1 4">
    <name type="scientific">Malaciobacter marinus</name>
    <dbReference type="NCBI Taxonomy" id="505249"/>
    <lineage>
        <taxon>Bacteria</taxon>
        <taxon>Pseudomonadati</taxon>
        <taxon>Campylobacterota</taxon>
        <taxon>Epsilonproteobacteria</taxon>
        <taxon>Campylobacterales</taxon>
        <taxon>Arcobacteraceae</taxon>
        <taxon>Malaciobacter</taxon>
    </lineage>
</organism>
<keyword evidence="3" id="KW-1185">Reference proteome</keyword>
<dbReference type="EMBL" id="NXAO01000002">
    <property type="protein sequence ID" value="PHO16670.1"/>
    <property type="molecule type" value="Genomic_DNA"/>
</dbReference>
<name>A0A347TP77_9BACT</name>
<reference evidence="1 4" key="3">
    <citation type="submission" date="2018-08" db="EMBL/GenBank/DDBJ databases">
        <title>Complete genome of the Arcobacter marinus type strain JCM 15502.</title>
        <authorList>
            <person name="Miller W.G."/>
            <person name="Yee E."/>
            <person name="Huynh S."/>
            <person name="Parker C.T."/>
        </authorList>
    </citation>
    <scope>NUCLEOTIDE SEQUENCE [LARGE SCALE GENOMIC DNA]</scope>
    <source>
        <strain evidence="1 4">JCM 15502</strain>
    </source>
</reference>
<dbReference type="AlphaFoldDB" id="A0A347TP77"/>
<dbReference type="Proteomes" id="UP000264693">
    <property type="component" value="Chromosome"/>
</dbReference>
<dbReference type="Proteomes" id="UP000224740">
    <property type="component" value="Unassembled WGS sequence"/>
</dbReference>
<proteinExistence type="predicted"/>
<sequence length="322" mass="37338">MTSKKLDDKIKLTARTVNVQIGQEVKVILKLYDENKKILKQKEYKEKVQENTNVEKRFTILSLSNELNIDSSKVKYVSGWIDADDDGEITREYEKEVWIEVIEGEEKITIIVELPHSKETGWGAKGLAGHTAMAIGNRFFDYGPDYSNNKIFNEEIYQADLNQDGDMEDNVKIDDIPNAGFYFAPGRPWWAEMISKEPKNVTLSQVLSFISSNWRNNNVYGTVYKIEFYIKKSQSNRILEWWKDRYKHLKIYSIKPWTGEQCTTTVKKALAYGGINNIDWDTLTPDGILEDLQTEIKSTSFQHKNEKAIITLIKKEAEDWNP</sequence>